<sequence>MYHVLLPERKFIMKKKRPKHHEPDECGALIFLIPPLRSIVINGYQNLPTDTFIGIGRMISV</sequence>
<dbReference type="VEuPathDB" id="VectorBase:AFUN015110"/>
<dbReference type="EnsemblMetazoa" id="AFUN015110-RA">
    <property type="protein sequence ID" value="AFUN015110-PA"/>
    <property type="gene ID" value="AFUN015110"/>
</dbReference>
<dbReference type="AlphaFoldDB" id="A0A182S3Y0"/>
<accession>A0A182S3Y0</accession>
<reference evidence="1" key="1">
    <citation type="submission" date="2020-05" db="UniProtKB">
        <authorList>
            <consortium name="EnsemblMetazoa"/>
        </authorList>
    </citation>
    <scope>IDENTIFICATION</scope>
    <source>
        <strain evidence="1">FUMOZ</strain>
    </source>
</reference>
<protein>
    <submittedName>
        <fullName evidence="1">Uncharacterized protein</fullName>
    </submittedName>
</protein>
<proteinExistence type="predicted"/>
<name>A0A182S3Y0_ANOFN</name>
<organism evidence="1">
    <name type="scientific">Anopheles funestus</name>
    <name type="common">African malaria mosquito</name>
    <dbReference type="NCBI Taxonomy" id="62324"/>
    <lineage>
        <taxon>Eukaryota</taxon>
        <taxon>Metazoa</taxon>
        <taxon>Ecdysozoa</taxon>
        <taxon>Arthropoda</taxon>
        <taxon>Hexapoda</taxon>
        <taxon>Insecta</taxon>
        <taxon>Pterygota</taxon>
        <taxon>Neoptera</taxon>
        <taxon>Endopterygota</taxon>
        <taxon>Diptera</taxon>
        <taxon>Nematocera</taxon>
        <taxon>Culicoidea</taxon>
        <taxon>Culicidae</taxon>
        <taxon>Anophelinae</taxon>
        <taxon>Anopheles</taxon>
    </lineage>
</organism>
<evidence type="ECO:0000313" key="1">
    <source>
        <dbReference type="EnsemblMetazoa" id="AFUN015110-PA"/>
    </source>
</evidence>